<proteinExistence type="predicted"/>
<comment type="caution">
    <text evidence="1">The sequence shown here is derived from an EMBL/GenBank/DDBJ whole genome shotgun (WGS) entry which is preliminary data.</text>
</comment>
<dbReference type="PANTHER" id="PTHR47987:SF13">
    <property type="entry name" value="RECEPTOR-LIKE CYTOSOLIC SERINE_THREONINE-PROTEIN KINASE RBK2"/>
    <property type="match status" value="1"/>
</dbReference>
<dbReference type="EMBL" id="SDRB02002058">
    <property type="protein sequence ID" value="THG20242.1"/>
    <property type="molecule type" value="Genomic_DNA"/>
</dbReference>
<protein>
    <recommendedName>
        <fullName evidence="3">Protein kinase domain-containing protein</fullName>
    </recommendedName>
</protein>
<reference evidence="1 2" key="1">
    <citation type="journal article" date="2018" name="Proc. Natl. Acad. Sci. U.S.A.">
        <title>Draft genome sequence of Camellia sinensis var. sinensis provides insights into the evolution of the tea genome and tea quality.</title>
        <authorList>
            <person name="Wei C."/>
            <person name="Yang H."/>
            <person name="Wang S."/>
            <person name="Zhao J."/>
            <person name="Liu C."/>
            <person name="Gao L."/>
            <person name="Xia E."/>
            <person name="Lu Y."/>
            <person name="Tai Y."/>
            <person name="She G."/>
            <person name="Sun J."/>
            <person name="Cao H."/>
            <person name="Tong W."/>
            <person name="Gao Q."/>
            <person name="Li Y."/>
            <person name="Deng W."/>
            <person name="Jiang X."/>
            <person name="Wang W."/>
            <person name="Chen Q."/>
            <person name="Zhang S."/>
            <person name="Li H."/>
            <person name="Wu J."/>
            <person name="Wang P."/>
            <person name="Li P."/>
            <person name="Shi C."/>
            <person name="Zheng F."/>
            <person name="Jian J."/>
            <person name="Huang B."/>
            <person name="Shan D."/>
            <person name="Shi M."/>
            <person name="Fang C."/>
            <person name="Yue Y."/>
            <person name="Li F."/>
            <person name="Li D."/>
            <person name="Wei S."/>
            <person name="Han B."/>
            <person name="Jiang C."/>
            <person name="Yin Y."/>
            <person name="Xia T."/>
            <person name="Zhang Z."/>
            <person name="Bennetzen J.L."/>
            <person name="Zhao S."/>
            <person name="Wan X."/>
        </authorList>
    </citation>
    <scope>NUCLEOTIDE SEQUENCE [LARGE SCALE GENOMIC DNA]</scope>
    <source>
        <strain evidence="2">cv. Shuchazao</strain>
        <tissue evidence="1">Leaf</tissue>
    </source>
</reference>
<evidence type="ECO:0008006" key="3">
    <source>
        <dbReference type="Google" id="ProtNLM"/>
    </source>
</evidence>
<dbReference type="PANTHER" id="PTHR47987">
    <property type="entry name" value="OS08G0249100 PROTEIN"/>
    <property type="match status" value="1"/>
</dbReference>
<keyword evidence="2" id="KW-1185">Reference proteome</keyword>
<evidence type="ECO:0000313" key="2">
    <source>
        <dbReference type="Proteomes" id="UP000306102"/>
    </source>
</evidence>
<gene>
    <name evidence="1" type="ORF">TEA_007972</name>
</gene>
<evidence type="ECO:0000313" key="1">
    <source>
        <dbReference type="EMBL" id="THG20242.1"/>
    </source>
</evidence>
<name>A0A4S4EUJ3_CAMSN</name>
<dbReference type="Proteomes" id="UP000306102">
    <property type="component" value="Unassembled WGS sequence"/>
</dbReference>
<sequence>MMKEKGVVTLMPSRTSEYDQQWPTECGKVDDHEAFTGASERDIPLQDEEPLNAFIEKTCVPAPTPQSPCWYPLSWRTAFLRAFTSNELEAITNGFAIENLVEEEPEVDKQTFEGICQETPVLVKRFAANDDQFCGTIEMNLLCDELAKRLSWRVRWYIALEIGIGLRYLHEECVDGPIADLCVCSPHVVFSHGSSVMAIPYLENGSLNQVMDSRLMEMSSDSEVVNHIARAALLCLNNNAGAHKFSISEVLAVVRGDQFAATSQ</sequence>
<accession>A0A4S4EUJ3</accession>
<dbReference type="InterPro" id="IPR046958">
    <property type="entry name" value="RBK1/2/STUNTED"/>
</dbReference>
<dbReference type="Gene3D" id="1.10.510.10">
    <property type="entry name" value="Transferase(Phosphotransferase) domain 1"/>
    <property type="match status" value="1"/>
</dbReference>
<organism evidence="1 2">
    <name type="scientific">Camellia sinensis var. sinensis</name>
    <name type="common">China tea</name>
    <dbReference type="NCBI Taxonomy" id="542762"/>
    <lineage>
        <taxon>Eukaryota</taxon>
        <taxon>Viridiplantae</taxon>
        <taxon>Streptophyta</taxon>
        <taxon>Embryophyta</taxon>
        <taxon>Tracheophyta</taxon>
        <taxon>Spermatophyta</taxon>
        <taxon>Magnoliopsida</taxon>
        <taxon>eudicotyledons</taxon>
        <taxon>Gunneridae</taxon>
        <taxon>Pentapetalae</taxon>
        <taxon>asterids</taxon>
        <taxon>Ericales</taxon>
        <taxon>Theaceae</taxon>
        <taxon>Camellia</taxon>
    </lineage>
</organism>
<dbReference type="AlphaFoldDB" id="A0A4S4EUJ3"/>